<gene>
    <name evidence="1" type="ORF">METZ01_LOCUS81040</name>
</gene>
<name>A0A381UJ07_9ZZZZ</name>
<accession>A0A381UJ07</accession>
<reference evidence="1" key="1">
    <citation type="submission" date="2018-05" db="EMBL/GenBank/DDBJ databases">
        <authorList>
            <person name="Lanie J.A."/>
            <person name="Ng W.-L."/>
            <person name="Kazmierczak K.M."/>
            <person name="Andrzejewski T.M."/>
            <person name="Davidsen T.M."/>
            <person name="Wayne K.J."/>
            <person name="Tettelin H."/>
            <person name="Glass J.I."/>
            <person name="Rusch D."/>
            <person name="Podicherti R."/>
            <person name="Tsui H.-C.T."/>
            <person name="Winkler M.E."/>
        </authorList>
    </citation>
    <scope>NUCLEOTIDE SEQUENCE</scope>
</reference>
<dbReference type="AlphaFoldDB" id="A0A381UJ07"/>
<sequence length="134" mass="15440">MKIFHILLLFISCSFLEAQNNHSELFGTWVFESMTTITNAAREEITIVYKDKKNIETLSFNKSGAIYYNVINDGIQNDGSGVWFAQEGYLTIIVEADTTYGTYEIEDNFLTIITREEESDEHFGFSTILKYKAY</sequence>
<organism evidence="1">
    <name type="scientific">marine metagenome</name>
    <dbReference type="NCBI Taxonomy" id="408172"/>
    <lineage>
        <taxon>unclassified sequences</taxon>
        <taxon>metagenomes</taxon>
        <taxon>ecological metagenomes</taxon>
    </lineage>
</organism>
<proteinExistence type="predicted"/>
<protein>
    <recommendedName>
        <fullName evidence="2">Lipocalin-like domain-containing protein</fullName>
    </recommendedName>
</protein>
<dbReference type="EMBL" id="UINC01006547">
    <property type="protein sequence ID" value="SVA28186.1"/>
    <property type="molecule type" value="Genomic_DNA"/>
</dbReference>
<evidence type="ECO:0000313" key="1">
    <source>
        <dbReference type="EMBL" id="SVA28186.1"/>
    </source>
</evidence>
<evidence type="ECO:0008006" key="2">
    <source>
        <dbReference type="Google" id="ProtNLM"/>
    </source>
</evidence>